<dbReference type="InterPro" id="IPR016167">
    <property type="entry name" value="FAD-bd_PCMH_sub1"/>
</dbReference>
<dbReference type="PANTHER" id="PTHR11748:SF114">
    <property type="entry name" value="ARYL-ALCOHOL OXIDASE VANILLYL-ALCOHOL OXIDASE (AFU_ORTHOLOGUE AFUA_3G09500)-RELATED"/>
    <property type="match status" value="1"/>
</dbReference>
<dbReference type="Gene3D" id="3.40.462.10">
    <property type="entry name" value="FAD-linked oxidases, C-terminal domain"/>
    <property type="match status" value="1"/>
</dbReference>
<protein>
    <submittedName>
        <fullName evidence="6">FAD-binding oxidoreductase</fullName>
    </submittedName>
</protein>
<gene>
    <name evidence="6" type="ORF">MTR65_10020</name>
</gene>
<dbReference type="InterPro" id="IPR006094">
    <property type="entry name" value="Oxid_FAD_bind_N"/>
</dbReference>
<evidence type="ECO:0000256" key="4">
    <source>
        <dbReference type="ARBA" id="ARBA00023002"/>
    </source>
</evidence>
<dbReference type="Proteomes" id="UP001162802">
    <property type="component" value="Unassembled WGS sequence"/>
</dbReference>
<dbReference type="Pfam" id="PF01565">
    <property type="entry name" value="FAD_binding_4"/>
    <property type="match status" value="1"/>
</dbReference>
<dbReference type="InterPro" id="IPR016166">
    <property type="entry name" value="FAD-bd_PCMH"/>
</dbReference>
<reference evidence="6" key="1">
    <citation type="submission" date="2022-03" db="EMBL/GenBank/DDBJ databases">
        <title>Identification of a novel bacterium isolated from mangrove sediments.</title>
        <authorList>
            <person name="Pan X."/>
        </authorList>
    </citation>
    <scope>NUCLEOTIDE SEQUENCE</scope>
    <source>
        <strain evidence="6">B2637</strain>
    </source>
</reference>
<dbReference type="SUPFAM" id="SSF56176">
    <property type="entry name" value="FAD-binding/transporter-associated domain-like"/>
    <property type="match status" value="1"/>
</dbReference>
<organism evidence="6 7">
    <name type="scientific">Novosphingobium mangrovi</name>
    <name type="common">ex Hu et al. 2023</name>
    <dbReference type="NCBI Taxonomy" id="2930094"/>
    <lineage>
        <taxon>Bacteria</taxon>
        <taxon>Pseudomonadati</taxon>
        <taxon>Pseudomonadota</taxon>
        <taxon>Alphaproteobacteria</taxon>
        <taxon>Sphingomonadales</taxon>
        <taxon>Sphingomonadaceae</taxon>
        <taxon>Novosphingobium</taxon>
    </lineage>
</organism>
<dbReference type="InterPro" id="IPR016170">
    <property type="entry name" value="Cytok_DH_C_sf"/>
</dbReference>
<dbReference type="InterPro" id="IPR016171">
    <property type="entry name" value="Vanillyl_alc_oxidase_C-sub2"/>
</dbReference>
<dbReference type="PROSITE" id="PS51387">
    <property type="entry name" value="FAD_PCMH"/>
    <property type="match status" value="1"/>
</dbReference>
<evidence type="ECO:0000313" key="7">
    <source>
        <dbReference type="Proteomes" id="UP001162802"/>
    </source>
</evidence>
<evidence type="ECO:0000256" key="3">
    <source>
        <dbReference type="ARBA" id="ARBA00022827"/>
    </source>
</evidence>
<dbReference type="Pfam" id="PF02913">
    <property type="entry name" value="FAD-oxidase_C"/>
    <property type="match status" value="1"/>
</dbReference>
<dbReference type="PANTHER" id="PTHR11748">
    <property type="entry name" value="D-LACTATE DEHYDROGENASE"/>
    <property type="match status" value="1"/>
</dbReference>
<evidence type="ECO:0000256" key="1">
    <source>
        <dbReference type="ARBA" id="ARBA00001974"/>
    </source>
</evidence>
<sequence>MVSKRAQGPDPARIRQARAAFQAALGADNVFFGEEDAAAYNDKFAVDDTLHHPSGAIAPGSAEEVQAALRIASEVGIPLWPISRGKNLGYGGSAPVLADSVILDLSRMKKIEYDEENGTVLLEPGVGFYDLYDFLKARGMKHWLSTPGNSWGSVVGNALDRGVGYTPYGENTSKICGMEVALADGSLVRTGMGALEGSPTWQLYRYGFGPAWDQLFVQSNFGVVTKMGLWLMPEPESLMGMDVEFDNPEDLGPLIDTLAPLRREGLLQQSPTIGNWLRAAAVLTTRSEWTDQPGALSDEVISAIRKKYRVGWWGVSLRLYGREEVNKAAYPILEKAMNDLKPLSMRPAQWKRGEPLENSGWTGTPISFPMQNANWHGGRGGHIGFSPVLPQSGTAAMAQFKRTYDRYREYGMDYQASFAFGERHLINVNAVLLDKDDPAMMGRVDPFLRQLVADAKAQGYGEYRTHLDYMDLVASTYDFNDNALLKLNERVKNALDPAGVIAPGKSGIWPGAKGGTSA</sequence>
<accession>A0ABT0ACW2</accession>
<keyword evidence="4" id="KW-0560">Oxidoreductase</keyword>
<dbReference type="Gene3D" id="3.30.465.10">
    <property type="match status" value="1"/>
</dbReference>
<keyword evidence="7" id="KW-1185">Reference proteome</keyword>
<keyword evidence="3" id="KW-0274">FAD</keyword>
<dbReference type="EMBL" id="JALHAT010000014">
    <property type="protein sequence ID" value="MCJ1961016.1"/>
    <property type="molecule type" value="Genomic_DNA"/>
</dbReference>
<dbReference type="InterPro" id="IPR016164">
    <property type="entry name" value="FAD-linked_Oxase-like_C"/>
</dbReference>
<feature type="domain" description="FAD-binding PCMH-type" evidence="5">
    <location>
        <begin position="49"/>
        <end position="234"/>
    </location>
</feature>
<dbReference type="Gene3D" id="3.30.43.10">
    <property type="entry name" value="Uridine Diphospho-n-acetylenolpyruvylglucosamine Reductase, domain 2"/>
    <property type="match status" value="1"/>
</dbReference>
<comment type="caution">
    <text evidence="6">The sequence shown here is derived from an EMBL/GenBank/DDBJ whole genome shotgun (WGS) entry which is preliminary data.</text>
</comment>
<comment type="cofactor">
    <cofactor evidence="1">
        <name>FAD</name>
        <dbReference type="ChEBI" id="CHEBI:57692"/>
    </cofactor>
</comment>
<evidence type="ECO:0000256" key="2">
    <source>
        <dbReference type="ARBA" id="ARBA00022630"/>
    </source>
</evidence>
<dbReference type="Gene3D" id="1.10.45.10">
    <property type="entry name" value="Vanillyl-alcohol Oxidase, Chain A, domain 4"/>
    <property type="match status" value="1"/>
</dbReference>
<name>A0ABT0ACW2_9SPHN</name>
<dbReference type="InterPro" id="IPR016169">
    <property type="entry name" value="FAD-bd_PCMH_sub2"/>
</dbReference>
<dbReference type="InterPro" id="IPR036318">
    <property type="entry name" value="FAD-bd_PCMH-like_sf"/>
</dbReference>
<keyword evidence="2" id="KW-0285">Flavoprotein</keyword>
<proteinExistence type="predicted"/>
<evidence type="ECO:0000259" key="5">
    <source>
        <dbReference type="PROSITE" id="PS51387"/>
    </source>
</evidence>
<dbReference type="InterPro" id="IPR004113">
    <property type="entry name" value="FAD-bd_oxidored_4_C"/>
</dbReference>
<dbReference type="RefSeq" id="WP_243799696.1">
    <property type="nucleotide sequence ID" value="NZ_JALHAT010000014.1"/>
</dbReference>
<evidence type="ECO:0000313" key="6">
    <source>
        <dbReference type="EMBL" id="MCJ1961016.1"/>
    </source>
</evidence>
<dbReference type="SUPFAM" id="SSF55103">
    <property type="entry name" value="FAD-linked oxidases, C-terminal domain"/>
    <property type="match status" value="1"/>
</dbReference>